<reference evidence="3 4" key="1">
    <citation type="submission" date="2019-12" db="EMBL/GenBank/DDBJ databases">
        <title>Nocardia macrotermitis sp. nov. and Nocardia aurantia sp. nov., isolated from the gut of the fungus growing-termite Macrotermes natalensis.</title>
        <authorList>
            <person name="Christine B."/>
            <person name="Rene B."/>
        </authorList>
    </citation>
    <scope>NUCLEOTIDE SEQUENCE [LARGE SCALE GENOMIC DNA]</scope>
    <source>
        <strain evidence="3 4">DSM 102126</strain>
    </source>
</reference>
<evidence type="ECO:0000313" key="3">
    <source>
        <dbReference type="EMBL" id="MXQ62546.1"/>
    </source>
</evidence>
<evidence type="ECO:0000256" key="2">
    <source>
        <dbReference type="SAM" id="SignalP"/>
    </source>
</evidence>
<keyword evidence="2" id="KW-0732">Signal</keyword>
<keyword evidence="4" id="KW-1185">Reference proteome</keyword>
<dbReference type="AlphaFoldDB" id="A0A6I4W2P6"/>
<evidence type="ECO:0000256" key="1">
    <source>
        <dbReference type="SAM" id="Phobius"/>
    </source>
</evidence>
<dbReference type="RefSeq" id="WP_161100839.1">
    <property type="nucleotide sequence ID" value="NZ_JBHLYI010000009.1"/>
</dbReference>
<gene>
    <name evidence="3" type="ORF">GQ466_00680</name>
</gene>
<evidence type="ECO:0000313" key="4">
    <source>
        <dbReference type="Proteomes" id="UP000431901"/>
    </source>
</evidence>
<proteinExistence type="predicted"/>
<feature type="chain" id="PRO_5026307774" description="YtkA-like domain-containing protein" evidence="2">
    <location>
        <begin position="23"/>
        <end position="178"/>
    </location>
</feature>
<feature type="signal peptide" evidence="2">
    <location>
        <begin position="1"/>
        <end position="22"/>
    </location>
</feature>
<dbReference type="Proteomes" id="UP000431901">
    <property type="component" value="Unassembled WGS sequence"/>
</dbReference>
<comment type="caution">
    <text evidence="3">The sequence shown here is derived from an EMBL/GenBank/DDBJ whole genome shotgun (WGS) entry which is preliminary data.</text>
</comment>
<dbReference type="EMBL" id="WUTW01000001">
    <property type="protein sequence ID" value="MXQ62546.1"/>
    <property type="molecule type" value="Genomic_DNA"/>
</dbReference>
<keyword evidence="1" id="KW-0472">Membrane</keyword>
<sequence length="178" mass="19300">MILHKLLWAPLLVLSLPSPAWAHGSTIDYAIVGDGAGHVRVAALWAEDGHLVDEPVVLFITAQHSGPHPQRIGPRRIKALADRPGIYETNEALSPGRWEILAESIEPAPGHGEAVLQVGTSTGYPKDFPPRAETTHHRRWLALGGLGLAAIVLISLPLIRRSRRTSTDVHNETSTPLD</sequence>
<protein>
    <recommendedName>
        <fullName evidence="5">YtkA-like domain-containing protein</fullName>
    </recommendedName>
</protein>
<dbReference type="OrthoDB" id="4258031at2"/>
<name>A0A6I4W2P6_9ACTN</name>
<organism evidence="3 4">
    <name type="scientific">Actinomadura rayongensis</name>
    <dbReference type="NCBI Taxonomy" id="1429076"/>
    <lineage>
        <taxon>Bacteria</taxon>
        <taxon>Bacillati</taxon>
        <taxon>Actinomycetota</taxon>
        <taxon>Actinomycetes</taxon>
        <taxon>Streptosporangiales</taxon>
        <taxon>Thermomonosporaceae</taxon>
        <taxon>Actinomadura</taxon>
    </lineage>
</organism>
<keyword evidence="1" id="KW-0812">Transmembrane</keyword>
<feature type="transmembrane region" description="Helical" evidence="1">
    <location>
        <begin position="140"/>
        <end position="159"/>
    </location>
</feature>
<keyword evidence="1" id="KW-1133">Transmembrane helix</keyword>
<evidence type="ECO:0008006" key="5">
    <source>
        <dbReference type="Google" id="ProtNLM"/>
    </source>
</evidence>
<accession>A0A6I4W2P6</accession>